<evidence type="ECO:0000313" key="2">
    <source>
        <dbReference type="EMBL" id="TYH38510.1"/>
    </source>
</evidence>
<dbReference type="AlphaFoldDB" id="A0A5D2I8N2"/>
<name>A0A5D2I8N2_GOSTO</name>
<accession>A0A5D2I8N2</accession>
<dbReference type="Proteomes" id="UP000322667">
    <property type="component" value="Chromosome D12"/>
</dbReference>
<proteinExistence type="predicted"/>
<feature type="transmembrane region" description="Helical" evidence="1">
    <location>
        <begin position="24"/>
        <end position="52"/>
    </location>
</feature>
<sequence>MGNTQTLGFRIRWSLSENFTSWKFIGFLIIWILGCDFVGFWTLDFTFIYGLLFL</sequence>
<gene>
    <name evidence="2" type="ORF">ES332_D12G114500v1</name>
</gene>
<dbReference type="EMBL" id="CM017634">
    <property type="protein sequence ID" value="TYH38509.1"/>
    <property type="molecule type" value="Genomic_DNA"/>
</dbReference>
<reference evidence="2 3" key="1">
    <citation type="submission" date="2019-07" db="EMBL/GenBank/DDBJ databases">
        <title>WGS assembly of Gossypium tomentosum.</title>
        <authorList>
            <person name="Chen Z.J."/>
            <person name="Sreedasyam A."/>
            <person name="Ando A."/>
            <person name="Song Q."/>
            <person name="De L."/>
            <person name="Hulse-Kemp A."/>
            <person name="Ding M."/>
            <person name="Ye W."/>
            <person name="Kirkbride R."/>
            <person name="Jenkins J."/>
            <person name="Plott C."/>
            <person name="Lovell J."/>
            <person name="Lin Y.-M."/>
            <person name="Vaughn R."/>
            <person name="Liu B."/>
            <person name="Li W."/>
            <person name="Simpson S."/>
            <person name="Scheffler B."/>
            <person name="Saski C."/>
            <person name="Grover C."/>
            <person name="Hu G."/>
            <person name="Conover J."/>
            <person name="Carlson J."/>
            <person name="Shu S."/>
            <person name="Boston L."/>
            <person name="Williams M."/>
            <person name="Peterson D."/>
            <person name="Mcgee K."/>
            <person name="Jones D."/>
            <person name="Wendel J."/>
            <person name="Stelly D."/>
            <person name="Grimwood J."/>
            <person name="Schmutz J."/>
        </authorList>
    </citation>
    <scope>NUCLEOTIDE SEQUENCE [LARGE SCALE GENOMIC DNA]</scope>
    <source>
        <strain evidence="2">7179.01</strain>
    </source>
</reference>
<keyword evidence="3" id="KW-1185">Reference proteome</keyword>
<dbReference type="EMBL" id="CM017634">
    <property type="protein sequence ID" value="TYH38510.1"/>
    <property type="molecule type" value="Genomic_DNA"/>
</dbReference>
<organism evidence="2 3">
    <name type="scientific">Gossypium tomentosum</name>
    <name type="common">Hawaiian cotton</name>
    <name type="synonym">Gossypium sandvicense</name>
    <dbReference type="NCBI Taxonomy" id="34277"/>
    <lineage>
        <taxon>Eukaryota</taxon>
        <taxon>Viridiplantae</taxon>
        <taxon>Streptophyta</taxon>
        <taxon>Embryophyta</taxon>
        <taxon>Tracheophyta</taxon>
        <taxon>Spermatophyta</taxon>
        <taxon>Magnoliopsida</taxon>
        <taxon>eudicotyledons</taxon>
        <taxon>Gunneridae</taxon>
        <taxon>Pentapetalae</taxon>
        <taxon>rosids</taxon>
        <taxon>malvids</taxon>
        <taxon>Malvales</taxon>
        <taxon>Malvaceae</taxon>
        <taxon>Malvoideae</taxon>
        <taxon>Gossypium</taxon>
    </lineage>
</organism>
<evidence type="ECO:0000313" key="3">
    <source>
        <dbReference type="Proteomes" id="UP000322667"/>
    </source>
</evidence>
<keyword evidence="1" id="KW-0472">Membrane</keyword>
<protein>
    <submittedName>
        <fullName evidence="2">Uncharacterized protein</fullName>
    </submittedName>
</protein>
<evidence type="ECO:0000256" key="1">
    <source>
        <dbReference type="SAM" id="Phobius"/>
    </source>
</evidence>
<keyword evidence="1" id="KW-0812">Transmembrane</keyword>
<keyword evidence="1" id="KW-1133">Transmembrane helix</keyword>